<evidence type="ECO:0000313" key="6">
    <source>
        <dbReference type="EMBL" id="SFM17626.1"/>
    </source>
</evidence>
<evidence type="ECO:0000313" key="5">
    <source>
        <dbReference type="EMBL" id="SDZ96405.1"/>
    </source>
</evidence>
<dbReference type="Pfam" id="PF20103">
    <property type="entry name" value="DUF6493"/>
    <property type="match status" value="1"/>
</dbReference>
<dbReference type="Pfam" id="PF25148">
    <property type="entry name" value="DUF7824"/>
    <property type="match status" value="1"/>
</dbReference>
<evidence type="ECO:0008006" key="9">
    <source>
        <dbReference type="Google" id="ProtNLM"/>
    </source>
</evidence>
<dbReference type="InterPro" id="IPR056727">
    <property type="entry name" value="DUF7825"/>
</dbReference>
<proteinExistence type="predicted"/>
<dbReference type="EMBL" id="FOUM01000001">
    <property type="protein sequence ID" value="SFM17626.1"/>
    <property type="molecule type" value="Genomic_DNA"/>
</dbReference>
<dbReference type="InterPro" id="IPR045472">
    <property type="entry name" value="DUF6493"/>
</dbReference>
<feature type="compositionally biased region" description="Basic and acidic residues" evidence="1">
    <location>
        <begin position="430"/>
        <end position="444"/>
    </location>
</feature>
<dbReference type="AlphaFoldDB" id="A0A1H3XAI5"/>
<organism evidence="5 7">
    <name type="scientific">Bacteroides xylanisolvens</name>
    <dbReference type="NCBI Taxonomy" id="371601"/>
    <lineage>
        <taxon>Bacteria</taxon>
        <taxon>Pseudomonadati</taxon>
        <taxon>Bacteroidota</taxon>
        <taxon>Bacteroidia</taxon>
        <taxon>Bacteroidales</taxon>
        <taxon>Bacteroidaceae</taxon>
        <taxon>Bacteroides</taxon>
    </lineage>
</organism>
<dbReference type="InterPro" id="IPR056726">
    <property type="entry name" value="DUF7824"/>
</dbReference>
<evidence type="ECO:0000259" key="4">
    <source>
        <dbReference type="Pfam" id="PF25149"/>
    </source>
</evidence>
<dbReference type="Pfam" id="PF25149">
    <property type="entry name" value="DUF7825"/>
    <property type="match status" value="1"/>
</dbReference>
<accession>A0A1H3XAI5</accession>
<evidence type="ECO:0000259" key="2">
    <source>
        <dbReference type="Pfam" id="PF20103"/>
    </source>
</evidence>
<feature type="region of interest" description="Disordered" evidence="1">
    <location>
        <begin position="410"/>
        <end position="454"/>
    </location>
</feature>
<dbReference type="Proteomes" id="UP000183766">
    <property type="component" value="Unassembled WGS sequence"/>
</dbReference>
<reference evidence="7 8" key="1">
    <citation type="submission" date="2016-10" db="EMBL/GenBank/DDBJ databases">
        <authorList>
            <person name="de Groot N.N."/>
        </authorList>
    </citation>
    <scope>NUCLEOTIDE SEQUENCE [LARGE SCALE GENOMIC DNA]</scope>
    <source>
        <strain evidence="6 8">NLAE-zl-C202</strain>
        <strain evidence="5 7">NLAE-zl-G339</strain>
    </source>
</reference>
<feature type="compositionally biased region" description="Polar residues" evidence="1">
    <location>
        <begin position="445"/>
        <end position="454"/>
    </location>
</feature>
<feature type="domain" description="DUF6493" evidence="2">
    <location>
        <begin position="3"/>
        <end position="323"/>
    </location>
</feature>
<feature type="domain" description="DUF7824" evidence="3">
    <location>
        <begin position="467"/>
        <end position="738"/>
    </location>
</feature>
<evidence type="ECO:0000259" key="3">
    <source>
        <dbReference type="Pfam" id="PF25148"/>
    </source>
</evidence>
<name>A0A1H3XAI5_9BACE</name>
<dbReference type="EMBL" id="FNRP01000001">
    <property type="protein sequence ID" value="SDZ96405.1"/>
    <property type="molecule type" value="Genomic_DNA"/>
</dbReference>
<protein>
    <recommendedName>
        <fullName evidence="9">D-tyrosyl-tRNA(Tyr) deacylase</fullName>
    </recommendedName>
</protein>
<evidence type="ECO:0000313" key="8">
    <source>
        <dbReference type="Proteomes" id="UP000183766"/>
    </source>
</evidence>
<dbReference type="Proteomes" id="UP000183040">
    <property type="component" value="Unassembled WGS sequence"/>
</dbReference>
<evidence type="ECO:0000256" key="1">
    <source>
        <dbReference type="SAM" id="MobiDB-lite"/>
    </source>
</evidence>
<gene>
    <name evidence="5" type="ORF">SAMN04487924_101182</name>
    <name evidence="6" type="ORF">SAMN05216250_10138</name>
</gene>
<feature type="domain" description="DUF7825" evidence="4">
    <location>
        <begin position="743"/>
        <end position="994"/>
    </location>
</feature>
<sequence length="995" mass="115353">MEELKKELEKLSKAYVDTPENEEKILIPFIKRLLELPMKDRRKLLPLIRELQWIKGRFAGFSSETTCSAARAHFLSAVQFVCANRREMDMAYHVKFDMLCKLLPLYNPTWMTDFINDDKTWFNFDLNYEELMQLMDMGYLKEIAPSRIAHVLPWITRIRNKNPKGDDTFNSELLLKRDITLKEHIWTLFEHESIIGYQDDCAKNAYKKGITTRDESISAALYRFSLDGHLDREQLLRATLATFHRSFKKDMAGWFARFFETLQPTAGELLSLQEEIMQTFTSSYTKPVNIMLQQLKSIADEEGFRYQEFIERATTLFFSSPKNSLLTIYSIFEKIVAQHPEMKEPCCITLCQLFLKKDESLQKKAANFISKYGDASSSNLQETLQSYQPEMFQSVQAILASFKPQSIDSQSTEPHLAKEANATDTGVTEDILHTEGKNTERNSTDENSTDNSLLSEEPSLEAIRICREDNRIPFPADKEDFLFQLSRLFDMEENWEIETTIAAIIAFHPQLDKEDLNRMEPIFQRAANIVANSWEPYEDLLATFLLEYQRSWAQTDNSNTGVLRNMFTRLEEILKGIDKNRGAYDERSFKRLAGWKPGYSNATCFTPIQQLWLNVIRQIKGGNSLPLLSTPTHTPAYLQATELIRRLAVYQEAGKKPCSWDFQLAIARCALEDKEEAIVTARQLLQDEYLHLCLFLLDENTQPEPPYNHPTAWVAAGLVKAPETEFAAFKSFSCNTLPHNHLTGDYEWKEVKPKENSYETDRRLLQLDSHKWHKYIERNSHQLWQEHLIINSKYNMDDSRYMEPLLCCYPNRPEPLIAQIISNYMAFGSPQEDSKRTLACALRMLLSFHCPLKEMSLLLLSGSLLFVDKTVRSYAAELWVEGLSTGRINNHRVGEILARLINMELAPLKRFTTQVYESMYKRSAFHNRQLEELLTVFISGLPDKPVTGLKQLLELYLELLTINRSKVTNEQLLQRLQEWATNSNLKKVTTSLNKL</sequence>
<dbReference type="RefSeq" id="WP_074704384.1">
    <property type="nucleotide sequence ID" value="NZ_FNRP01000001.1"/>
</dbReference>
<evidence type="ECO:0000313" key="7">
    <source>
        <dbReference type="Proteomes" id="UP000183040"/>
    </source>
</evidence>